<reference evidence="3 4" key="1">
    <citation type="submission" date="2013-12" db="EMBL/GenBank/DDBJ databases">
        <title>Draft genome of the parsitic nematode Ancylostoma duodenale.</title>
        <authorList>
            <person name="Mitreva M."/>
        </authorList>
    </citation>
    <scope>NUCLEOTIDE SEQUENCE [LARGE SCALE GENOMIC DNA]</scope>
    <source>
        <strain evidence="3 4">Zhejiang</strain>
    </source>
</reference>
<keyword evidence="4" id="KW-1185">Reference proteome</keyword>
<dbReference type="InterPro" id="IPR036719">
    <property type="entry name" value="Neuro-gated_channel_TM_sf"/>
</dbReference>
<feature type="non-terminal residue" evidence="3">
    <location>
        <position position="1"/>
    </location>
</feature>
<accession>A0A0C2BZ71</accession>
<keyword evidence="1" id="KW-0472">Membrane</keyword>
<gene>
    <name evidence="3" type="ORF">ANCDUO_20693</name>
</gene>
<protein>
    <recommendedName>
        <fullName evidence="2">Neurotransmitter-gated ion-channel transmembrane domain-containing protein</fullName>
    </recommendedName>
</protein>
<organism evidence="3 4">
    <name type="scientific">Ancylostoma duodenale</name>
    <dbReference type="NCBI Taxonomy" id="51022"/>
    <lineage>
        <taxon>Eukaryota</taxon>
        <taxon>Metazoa</taxon>
        <taxon>Ecdysozoa</taxon>
        <taxon>Nematoda</taxon>
        <taxon>Chromadorea</taxon>
        <taxon>Rhabditida</taxon>
        <taxon>Rhabditina</taxon>
        <taxon>Rhabditomorpha</taxon>
        <taxon>Strongyloidea</taxon>
        <taxon>Ancylostomatidae</taxon>
        <taxon>Ancylostomatinae</taxon>
        <taxon>Ancylostoma</taxon>
    </lineage>
</organism>
<dbReference type="Proteomes" id="UP000054047">
    <property type="component" value="Unassembled WGS sequence"/>
</dbReference>
<dbReference type="InterPro" id="IPR038050">
    <property type="entry name" value="Neuro_actylchol_rec"/>
</dbReference>
<evidence type="ECO:0000256" key="1">
    <source>
        <dbReference type="SAM" id="Phobius"/>
    </source>
</evidence>
<dbReference type="GO" id="GO:0006811">
    <property type="term" value="P:monoatomic ion transport"/>
    <property type="evidence" value="ECO:0007669"/>
    <property type="project" value="InterPro"/>
</dbReference>
<dbReference type="Pfam" id="PF02932">
    <property type="entry name" value="Neur_chan_memb"/>
    <property type="match status" value="1"/>
</dbReference>
<dbReference type="SUPFAM" id="SSF90112">
    <property type="entry name" value="Neurotransmitter-gated ion-channel transmembrane pore"/>
    <property type="match status" value="1"/>
</dbReference>
<feature type="domain" description="Neurotransmitter-gated ion-channel transmembrane" evidence="2">
    <location>
        <begin position="75"/>
        <end position="136"/>
    </location>
</feature>
<dbReference type="AlphaFoldDB" id="A0A0C2BZ71"/>
<dbReference type="OrthoDB" id="5975154at2759"/>
<keyword evidence="1" id="KW-0812">Transmembrane</keyword>
<proteinExistence type="predicted"/>
<feature type="transmembrane region" description="Helical" evidence="1">
    <location>
        <begin position="121"/>
        <end position="139"/>
    </location>
</feature>
<dbReference type="Gene3D" id="1.20.58.390">
    <property type="entry name" value="Neurotransmitter-gated ion-channel transmembrane domain"/>
    <property type="match status" value="1"/>
</dbReference>
<dbReference type="GO" id="GO:0016020">
    <property type="term" value="C:membrane"/>
    <property type="evidence" value="ECO:0007669"/>
    <property type="project" value="InterPro"/>
</dbReference>
<dbReference type="EMBL" id="KN754422">
    <property type="protein sequence ID" value="KIH49233.1"/>
    <property type="molecule type" value="Genomic_DNA"/>
</dbReference>
<evidence type="ECO:0000313" key="4">
    <source>
        <dbReference type="Proteomes" id="UP000054047"/>
    </source>
</evidence>
<dbReference type="InterPro" id="IPR006029">
    <property type="entry name" value="Neurotrans-gated_channel_TM"/>
</dbReference>
<evidence type="ECO:0000259" key="2">
    <source>
        <dbReference type="Pfam" id="PF02932"/>
    </source>
</evidence>
<keyword evidence="1" id="KW-1133">Transmembrane helix</keyword>
<feature type="non-terminal residue" evidence="3">
    <location>
        <position position="154"/>
    </location>
</feature>
<evidence type="ECO:0000313" key="3">
    <source>
        <dbReference type="EMBL" id="KIH49233.1"/>
    </source>
</evidence>
<sequence length="154" mass="17511">TSIRFRNVTVAALVVCKNPATNFKVETTGGARKCQSMTRSRIESTSGRKPSLPAFPTPRLRLLSLVEMDEAMKRKSRTDNLDLFRKISGCIQIIAANFHNRQMENKITDEWRLMSLVIDRVCLVLYIVMNLIGNVLFIYNSPTLYDDRPSLGKT</sequence>
<name>A0A0C2BZ71_9BILA</name>